<dbReference type="InterPro" id="IPR045055">
    <property type="entry name" value="DNA2/NAM7-like"/>
</dbReference>
<evidence type="ECO:0000256" key="7">
    <source>
        <dbReference type="PROSITE-ProRule" id="PRU00649"/>
    </source>
</evidence>
<dbReference type="Proteomes" id="UP000735874">
    <property type="component" value="Unassembled WGS sequence"/>
</dbReference>
<dbReference type="Pfam" id="PF13087">
    <property type="entry name" value="AAA_12"/>
    <property type="match status" value="1"/>
</dbReference>
<dbReference type="GO" id="GO:0016787">
    <property type="term" value="F:hydrolase activity"/>
    <property type="evidence" value="ECO:0007669"/>
    <property type="project" value="UniProtKB-KW"/>
</dbReference>
<feature type="region of interest" description="Disordered" evidence="8">
    <location>
        <begin position="996"/>
        <end position="1030"/>
    </location>
</feature>
<dbReference type="SUPFAM" id="SSF47676">
    <property type="entry name" value="Conserved domain common to transcription factors TFIIS, elongin A, CRSP70"/>
    <property type="match status" value="1"/>
</dbReference>
<dbReference type="InterPro" id="IPR047187">
    <property type="entry name" value="SF1_C_Upf1"/>
</dbReference>
<dbReference type="Gene3D" id="1.20.930.10">
    <property type="entry name" value="Conserved domain common to transcription factors TFIIS, elongin A, CRSP70"/>
    <property type="match status" value="1"/>
</dbReference>
<dbReference type="CDD" id="cd18808">
    <property type="entry name" value="SF1_C_Upf1"/>
    <property type="match status" value="1"/>
</dbReference>
<dbReference type="InterPro" id="IPR017923">
    <property type="entry name" value="TFIIS_N"/>
</dbReference>
<dbReference type="InterPro" id="IPR003617">
    <property type="entry name" value="TFIIS/CRSP70_N_sub"/>
</dbReference>
<dbReference type="InterPro" id="IPR024481">
    <property type="entry name" value="Helicase_Sen1_N"/>
</dbReference>
<dbReference type="CDD" id="cd18042">
    <property type="entry name" value="DEXXQc_SETX"/>
    <property type="match status" value="1"/>
</dbReference>
<dbReference type="OrthoDB" id="6513042at2759"/>
<evidence type="ECO:0000313" key="13">
    <source>
        <dbReference type="EMBL" id="KAG2985176.1"/>
    </source>
</evidence>
<dbReference type="EMBL" id="RCMV01000112">
    <property type="protein sequence ID" value="KAG3224445.1"/>
    <property type="molecule type" value="Genomic_DNA"/>
</dbReference>
<evidence type="ECO:0000313" key="16">
    <source>
        <dbReference type="Proteomes" id="UP000251314"/>
    </source>
</evidence>
<evidence type="ECO:0000256" key="4">
    <source>
        <dbReference type="ARBA" id="ARBA00022806"/>
    </source>
</evidence>
<dbReference type="PROSITE" id="PS51319">
    <property type="entry name" value="TFIIS_N"/>
    <property type="match status" value="1"/>
</dbReference>
<dbReference type="FunFam" id="3.40.50.300:FF:000326">
    <property type="entry name" value="P-loop containing nucleoside triphosphate hydrolase"/>
    <property type="match status" value="1"/>
</dbReference>
<feature type="region of interest" description="Disordered" evidence="8">
    <location>
        <begin position="2150"/>
        <end position="2506"/>
    </location>
</feature>
<dbReference type="EMBL" id="MJFZ01000189">
    <property type="protein sequence ID" value="RAW34778.1"/>
    <property type="molecule type" value="Genomic_DNA"/>
</dbReference>
<feature type="compositionally biased region" description="Polar residues" evidence="8">
    <location>
        <begin position="2372"/>
        <end position="2390"/>
    </location>
</feature>
<feature type="region of interest" description="Disordered" evidence="8">
    <location>
        <begin position="1569"/>
        <end position="1610"/>
    </location>
</feature>
<dbReference type="Pfam" id="PF08711">
    <property type="entry name" value="Med26"/>
    <property type="match status" value="1"/>
</dbReference>
<comment type="subcellular location">
    <subcellularLocation>
        <location evidence="1 7">Nucleus</location>
    </subcellularLocation>
</comment>
<keyword evidence="2" id="KW-0547">Nucleotide-binding</keyword>
<organism evidence="15 16">
    <name type="scientific">Phytophthora cactorum</name>
    <dbReference type="NCBI Taxonomy" id="29920"/>
    <lineage>
        <taxon>Eukaryota</taxon>
        <taxon>Sar</taxon>
        <taxon>Stramenopiles</taxon>
        <taxon>Oomycota</taxon>
        <taxon>Peronosporomycetes</taxon>
        <taxon>Peronosporales</taxon>
        <taxon>Peronosporaceae</taxon>
        <taxon>Phytophthora</taxon>
    </lineage>
</organism>
<accession>A0A329SGH3</accession>
<feature type="compositionally biased region" description="Low complexity" evidence="8">
    <location>
        <begin position="1569"/>
        <end position="1585"/>
    </location>
</feature>
<feature type="region of interest" description="Disordered" evidence="8">
    <location>
        <begin position="952"/>
        <end position="981"/>
    </location>
</feature>
<evidence type="ECO:0000259" key="9">
    <source>
        <dbReference type="PROSITE" id="PS51319"/>
    </source>
</evidence>
<evidence type="ECO:0000256" key="5">
    <source>
        <dbReference type="ARBA" id="ARBA00022840"/>
    </source>
</evidence>
<feature type="compositionally biased region" description="Basic and acidic residues" evidence="8">
    <location>
        <begin position="2124"/>
        <end position="2134"/>
    </location>
</feature>
<dbReference type="EMBL" id="RCML01000217">
    <property type="protein sequence ID" value="KAG2985176.1"/>
    <property type="molecule type" value="Genomic_DNA"/>
</dbReference>
<reference evidence="15 16" key="1">
    <citation type="submission" date="2018-01" db="EMBL/GenBank/DDBJ databases">
        <title>Draft genome of the strawberry crown rot pathogen Phytophthora cactorum.</title>
        <authorList>
            <person name="Armitage A.D."/>
            <person name="Lysoe E."/>
            <person name="Nellist C.F."/>
            <person name="Harrison R.J."/>
            <person name="Brurberg M.B."/>
        </authorList>
    </citation>
    <scope>NUCLEOTIDE SEQUENCE [LARGE SCALE GENOMIC DNA]</scope>
    <source>
        <strain evidence="15 16">10300</strain>
    </source>
</reference>
<feature type="compositionally biased region" description="Basic and acidic residues" evidence="8">
    <location>
        <begin position="2422"/>
        <end position="2443"/>
    </location>
</feature>
<feature type="domain" description="TFIIS N-terminal" evidence="9">
    <location>
        <begin position="1356"/>
        <end position="1435"/>
    </location>
</feature>
<evidence type="ECO:0000313" key="11">
    <source>
        <dbReference type="EMBL" id="KAG2932067.1"/>
    </source>
</evidence>
<feature type="compositionally biased region" description="Basic and acidic residues" evidence="8">
    <location>
        <begin position="2252"/>
        <end position="2366"/>
    </location>
</feature>
<comment type="caution">
    <text evidence="15">The sequence shown here is derived from an EMBL/GenBank/DDBJ whole genome shotgun (WGS) entry which is preliminary data.</text>
</comment>
<dbReference type="EMBL" id="RCMG01000146">
    <property type="protein sequence ID" value="KAG2861713.1"/>
    <property type="molecule type" value="Genomic_DNA"/>
</dbReference>
<feature type="compositionally biased region" description="Basic and acidic residues" evidence="8">
    <location>
        <begin position="2229"/>
        <end position="2244"/>
    </location>
</feature>
<dbReference type="Pfam" id="PF13086">
    <property type="entry name" value="AAA_11"/>
    <property type="match status" value="2"/>
</dbReference>
<feature type="compositionally biased region" description="Polar residues" evidence="8">
    <location>
        <begin position="2449"/>
        <end position="2459"/>
    </location>
</feature>
<evidence type="ECO:0000313" key="15">
    <source>
        <dbReference type="EMBL" id="RAW34778.1"/>
    </source>
</evidence>
<dbReference type="VEuPathDB" id="FungiDB:PC110_g8912"/>
<dbReference type="GO" id="GO:0005634">
    <property type="term" value="C:nucleus"/>
    <property type="evidence" value="ECO:0007669"/>
    <property type="project" value="UniProtKB-SubCell"/>
</dbReference>
<sequence>MEAQARALEEEVRQLCEQEQTKQTALFKQRLYSRVGQFLMGSLDMRHWWCGYSPLMVFMMRVLELYPSSDSVCVFYKRMEQQLGTCRKCVDIYHASMPSVHVELEYEFTPESIKAFFVKLQGLDADRIQRQLTDKSMGLASALQETSETVALTLYEVLTQRRLLSDFRIVRVLSRWASSWFSDVKVNRSLESLRGCAGLYQLLVSPESAVREWAQVMVTHFGKIQLTGDNGEDKYFLDVMEEWMYILENEAFNKSVLSLDLRTTEDLQDFLEPTNCVKTPTKQNLWSALDHVMQQMDVHSLETMLESFDTIPDLVFNFLQDADPSGNQAITLVVCKCFAVLLRCLGHRFWNHCVHSPAIVLDVVMQHCRLESWRVYVTKQFVELLPPLLVAMRPPQVSAQASNQDKLDFYLKTRKKILQFLIVEDLRPKHFDAIAIVAMSRAAFTILNDCYEHRMPGSVKNKRGSGRDEGALSESISIDYSVSESAFWWPCGSGSGGDSTAQLGKLWMDHLFNVVVRPTNVESLVDLAAETTALILSKHLQLARDVVYSSIVANNGEEESASIEAVTKGKPIITDLLRKLCSWGTVPTIPLQVHGALFESIGGISELLNGIEAQTKPSDQLRHIADNLRKYEAQTQHYLQRMCDEVLLKGLANPFGFPVVSQHISACYLSPTSTIDQQVKRLIGKYAADKKRPTQVPSPLEALLISVHRNAEAFLRGQLSMLQSMRLYGFSHAVCFPAVKKLIFVWSRVFDMLGSDLDKAFQKASNAKAAATSSHQVTDTGIASAHLLKLPNLINDFLIALLTALFDPETKLTVEITEATRVQCLDFGISFWKFWMSVLKDPSVSSKRVTGLISPLVECIARGSSSENKRAAELLMTVLGCLLKGNTRLHETTLSMIDSIKGEAAAIESKQSTDFGRMTKKFRQLDQTSNFFTKRSTDPSGVKDFVDLTSRSKAKLPPKSRSSASMFSSRPMSGKSAARAQSSELVDLTGIEEVSNEAAARKQHSFYSEEEYRLPPKREPSPKEHASKTKTSFDMAQVIKGISHSHPGSNKANQPKRPRKETKGGAVEQPEEEEEEDTDMRFAALFHRIKTTRKPIAVCSLLPFYRQLLQVCMPVLLSGEFQNERSDKELQAPGLSFKKSADYVRAFLPLMVEECNNEVQEGLRKCSYGNGGHLLRYESEKPREGMRCISLSIVQKDEGLIASSHSKFGDKGRRRFNEKLFRNGDVVLLQIAVGNSNQSGFMGKREFLGVILISETEKGRRQTSSTKKSSKNEEEESVNVLFLNDGELDNATASVRSFSTEVLAASAIADSEWKVNPLCNLVTSTREYIALRSVDMLPEHLRAAILTPETYKSTQSELITITSVLDDLRGDKSSESCAKIVKLLKRLGKMDVMLTDLRSTSIGKAVNKLRKHEDAEIKALSSKLKEKWTDLMDKKDTLERAPRFLSPELWEAIKPQYNSSQLQSIHSVLNNYSMGVSLLQGPPGTGKTKTIMGLLSGLLSLRLPATAVMPMVSPKSGSNAQGGGDFNNFEAARSRRVKVEQPGGQAPSPRAATTTFSLKGVTTALGSILRRSSDSSSTGPSRTSIQALKNVESSRSRLESKLSSRTHHSSSNLVVKRRIISRAASERSASRTNNILLCAPSNGAVNELVLRIVTDGLMDSSGNVTKVRAPSVHPEALSEEFISIVRLGNAGEDASEIVNSVCLPHIIRREMAIHPKAMQLHSLQDTQRQLRNSIRDFHNKAEEDGQKKDRKALAKMHQQLTECSGKIRRLRDEVTAIRAKMTETILSKASIIACTLSKAGSGDFSELKHGFDALIIDEAAQAVELSTLVPIRERVARVVLVGDPKQLPATVKSVVAAKARYDRSLFERIAESGVAPSMLRVQYRMHPFLRDFPSKRFYGGMLTDGPSVMERVQKVCPGVYARTSFQPFLLYDVENSREEDMNGSKYNRVEAAFCVSLCQNMFETCADVRNNKWSVGFVSPYKEQVRVLRQEIARSGIPASVSIEVNTVDGFQGREKDVIVFSCVRSSKRGGIGFLRDIRRLNVAITRARFCLFVVGNVNTLVRDVTWAALVKSARDRRLIIRSEGQSFPTVVKRLESDKYRELAEHYKAMHEKATQKSAATVKPIKEKASKAPEAEIKSVEVKKGIDSVKTNEEVRTASEDKEKKANDVEVSEGGKVSIKTEVPLDQKKSYQAPKQPTDSHKRPVDDSSSNAVSFKKPRISVTAPPTEADLRGQYEIRSFRDRSSSSTPGSRQRDGNGSHERATDHRPDSFRMDDRRDKPDSDQRRAEHAGSSRREIRHGSRDDRGSYDRDQRRTEYPDSSRKDVRGHDKPSRSRDYRGSHDRERGDRRSDNRYRGDGRRDRDNRSRYSASEGRSTSRSPSASLVVPQSISEKEFCQANEPLPPSKTDRMRSSTPRMTGKRPYPDSREAKYPPPHPDRRDRASASRSSYRTVTNEPSLSRNHDSNAKPHTGRSTNVLHNILGSAKKLASSTSRVNDKANPRSYEFS</sequence>
<dbReference type="InterPro" id="IPR035441">
    <property type="entry name" value="TFIIS/LEDGF_dom_sf"/>
</dbReference>
<dbReference type="GO" id="GO:0004386">
    <property type="term" value="F:helicase activity"/>
    <property type="evidence" value="ECO:0007669"/>
    <property type="project" value="UniProtKB-KW"/>
</dbReference>
<dbReference type="PANTHER" id="PTHR10887:SF495">
    <property type="entry name" value="HELICASE SENATAXIN ISOFORM X1-RELATED"/>
    <property type="match status" value="1"/>
</dbReference>
<feature type="region of interest" description="Disordered" evidence="8">
    <location>
        <begin position="1535"/>
        <end position="1556"/>
    </location>
</feature>
<gene>
    <name evidence="15" type="ORF">PC110_g8912</name>
    <name evidence="10" type="ORF">PC113_g6912</name>
    <name evidence="11" type="ORF">PC115_g5894</name>
    <name evidence="12" type="ORF">PC117_g7239</name>
    <name evidence="13" type="ORF">PC118_g8443</name>
    <name evidence="14" type="ORF">PC129_g4907</name>
</gene>
<evidence type="ECO:0000313" key="14">
    <source>
        <dbReference type="EMBL" id="KAG3224445.1"/>
    </source>
</evidence>
<dbReference type="CDD" id="cd00183">
    <property type="entry name" value="TFIIS_I"/>
    <property type="match status" value="1"/>
</dbReference>
<dbReference type="GO" id="GO:0005524">
    <property type="term" value="F:ATP binding"/>
    <property type="evidence" value="ECO:0007669"/>
    <property type="project" value="UniProtKB-KW"/>
</dbReference>
<dbReference type="GO" id="GO:0005694">
    <property type="term" value="C:chromosome"/>
    <property type="evidence" value="ECO:0007669"/>
    <property type="project" value="UniProtKB-ARBA"/>
</dbReference>
<keyword evidence="5" id="KW-0067">ATP-binding</keyword>
<dbReference type="InterPro" id="IPR041677">
    <property type="entry name" value="DNA2/NAM7_AAA_11"/>
</dbReference>
<dbReference type="Pfam" id="PF12726">
    <property type="entry name" value="SEN1_N"/>
    <property type="match status" value="1"/>
</dbReference>
<dbReference type="STRING" id="29920.A0A329SGH3"/>
<dbReference type="EMBL" id="RCMI01000126">
    <property type="protein sequence ID" value="KAG2932067.1"/>
    <property type="molecule type" value="Genomic_DNA"/>
</dbReference>
<dbReference type="PANTHER" id="PTHR10887">
    <property type="entry name" value="DNA2/NAM7 HELICASE FAMILY"/>
    <property type="match status" value="1"/>
</dbReference>
<feature type="compositionally biased region" description="Basic and acidic residues" evidence="8">
    <location>
        <begin position="2150"/>
        <end position="2168"/>
    </location>
</feature>
<evidence type="ECO:0000256" key="1">
    <source>
        <dbReference type="ARBA" id="ARBA00004123"/>
    </source>
</evidence>
<feature type="compositionally biased region" description="Basic and acidic residues" evidence="8">
    <location>
        <begin position="1592"/>
        <end position="1602"/>
    </location>
</feature>
<evidence type="ECO:0000256" key="6">
    <source>
        <dbReference type="ARBA" id="ARBA00023242"/>
    </source>
</evidence>
<feature type="region of interest" description="Disordered" evidence="8">
    <location>
        <begin position="2111"/>
        <end position="2134"/>
    </location>
</feature>
<evidence type="ECO:0000256" key="2">
    <source>
        <dbReference type="ARBA" id="ARBA00022741"/>
    </source>
</evidence>
<keyword evidence="6 7" id="KW-0539">Nucleus</keyword>
<proteinExistence type="predicted"/>
<dbReference type="InterPro" id="IPR041679">
    <property type="entry name" value="DNA2/NAM7-like_C"/>
</dbReference>
<dbReference type="SMART" id="SM00509">
    <property type="entry name" value="TFS2N"/>
    <property type="match status" value="1"/>
</dbReference>
<feature type="region of interest" description="Disordered" evidence="8">
    <location>
        <begin position="1042"/>
        <end position="1078"/>
    </location>
</feature>
<dbReference type="Proteomes" id="UP000760860">
    <property type="component" value="Unassembled WGS sequence"/>
</dbReference>
<dbReference type="Gene3D" id="3.40.50.300">
    <property type="entry name" value="P-loop containing nucleotide triphosphate hydrolases"/>
    <property type="match status" value="2"/>
</dbReference>
<dbReference type="Proteomes" id="UP000736787">
    <property type="component" value="Unassembled WGS sequence"/>
</dbReference>
<evidence type="ECO:0000256" key="3">
    <source>
        <dbReference type="ARBA" id="ARBA00022801"/>
    </source>
</evidence>
<reference evidence="14" key="2">
    <citation type="submission" date="2018-05" db="EMBL/GenBank/DDBJ databases">
        <title>Effector identification in a new, highly contiguous assembly of the strawberry crown rot pathogen Phytophthora cactorum.</title>
        <authorList>
            <person name="Armitage A.D."/>
            <person name="Nellist C.F."/>
            <person name="Bates H."/>
            <person name="Vickerstaff R.J."/>
            <person name="Harrison R.J."/>
        </authorList>
    </citation>
    <scope>NUCLEOTIDE SEQUENCE</scope>
    <source>
        <strain evidence="10">15-7</strain>
        <strain evidence="11">4032</strain>
        <strain evidence="12">4040</strain>
        <strain evidence="13">P415</strain>
        <strain evidence="14">P421</strain>
    </source>
</reference>
<dbReference type="Proteomes" id="UP000251314">
    <property type="component" value="Unassembled WGS sequence"/>
</dbReference>
<evidence type="ECO:0000256" key="8">
    <source>
        <dbReference type="SAM" id="MobiDB-lite"/>
    </source>
</evidence>
<evidence type="ECO:0000313" key="10">
    <source>
        <dbReference type="EMBL" id="KAG2861713.1"/>
    </source>
</evidence>
<keyword evidence="16" id="KW-1185">Reference proteome</keyword>
<keyword evidence="4" id="KW-0347">Helicase</keyword>
<feature type="compositionally biased region" description="Basic and acidic residues" evidence="8">
    <location>
        <begin position="1010"/>
        <end position="1027"/>
    </location>
</feature>
<protein>
    <recommendedName>
        <fullName evidence="9">TFIIS N-terminal domain-containing protein</fullName>
    </recommendedName>
</protein>
<evidence type="ECO:0000313" key="12">
    <source>
        <dbReference type="EMBL" id="KAG2946902.1"/>
    </source>
</evidence>
<feature type="compositionally biased region" description="Acidic residues" evidence="8">
    <location>
        <begin position="1069"/>
        <end position="1078"/>
    </location>
</feature>
<dbReference type="Proteomes" id="UP000697107">
    <property type="component" value="Unassembled WGS sequence"/>
</dbReference>
<dbReference type="SUPFAM" id="SSF52540">
    <property type="entry name" value="P-loop containing nucleoside triphosphate hydrolases"/>
    <property type="match status" value="1"/>
</dbReference>
<name>A0A329SGH3_9STRA</name>
<dbReference type="Proteomes" id="UP000774804">
    <property type="component" value="Unassembled WGS sequence"/>
</dbReference>
<feature type="compositionally biased region" description="Low complexity" evidence="8">
    <location>
        <begin position="960"/>
        <end position="973"/>
    </location>
</feature>
<dbReference type="EMBL" id="RCMK01000146">
    <property type="protein sequence ID" value="KAG2946902.1"/>
    <property type="molecule type" value="Genomic_DNA"/>
</dbReference>
<keyword evidence="3" id="KW-0378">Hydrolase</keyword>
<dbReference type="InterPro" id="IPR027417">
    <property type="entry name" value="P-loop_NTPase"/>
</dbReference>